<dbReference type="STRING" id="578462.A0A0L0T7N2"/>
<dbReference type="Gene3D" id="3.40.50.300">
    <property type="entry name" value="P-loop containing nucleotide triphosphate hydrolases"/>
    <property type="match status" value="1"/>
</dbReference>
<dbReference type="GO" id="GO:0005634">
    <property type="term" value="C:nucleus"/>
    <property type="evidence" value="ECO:0007669"/>
    <property type="project" value="UniProtKB-SubCell"/>
</dbReference>
<evidence type="ECO:0000256" key="6">
    <source>
        <dbReference type="ARBA" id="ARBA00022763"/>
    </source>
</evidence>
<keyword evidence="7" id="KW-0067">ATP-binding</keyword>
<dbReference type="Proteomes" id="UP000054350">
    <property type="component" value="Unassembled WGS sequence"/>
</dbReference>
<evidence type="ECO:0000313" key="12">
    <source>
        <dbReference type="EMBL" id="KNE70706.1"/>
    </source>
</evidence>
<dbReference type="GO" id="GO:0030915">
    <property type="term" value="C:Smc5-Smc6 complex"/>
    <property type="evidence" value="ECO:0007669"/>
    <property type="project" value="TreeGrafter"/>
</dbReference>
<dbReference type="OrthoDB" id="10072614at2759"/>
<evidence type="ECO:0000256" key="9">
    <source>
        <dbReference type="ARBA" id="ARBA00023172"/>
    </source>
</evidence>
<evidence type="ECO:0000256" key="3">
    <source>
        <dbReference type="ARBA" id="ARBA00006793"/>
    </source>
</evidence>
<dbReference type="GO" id="GO:0003697">
    <property type="term" value="F:single-stranded DNA binding"/>
    <property type="evidence" value="ECO:0007669"/>
    <property type="project" value="TreeGrafter"/>
</dbReference>
<keyword evidence="11" id="KW-0539">Nucleus</keyword>
<evidence type="ECO:0000256" key="2">
    <source>
        <dbReference type="ARBA" id="ARBA00004286"/>
    </source>
</evidence>
<dbReference type="GO" id="GO:0005524">
    <property type="term" value="F:ATP binding"/>
    <property type="evidence" value="ECO:0007669"/>
    <property type="project" value="UniProtKB-KW"/>
</dbReference>
<evidence type="ECO:0008006" key="14">
    <source>
        <dbReference type="Google" id="ProtNLM"/>
    </source>
</evidence>
<proteinExistence type="inferred from homology"/>
<keyword evidence="5" id="KW-0547">Nucleotide-binding</keyword>
<evidence type="ECO:0000256" key="4">
    <source>
        <dbReference type="ARBA" id="ARBA00022454"/>
    </source>
</evidence>
<keyword evidence="9" id="KW-0233">DNA recombination</keyword>
<dbReference type="PANTHER" id="PTHR19306:SF6">
    <property type="entry name" value="STRUCTURAL MAINTENANCE OF CHROMOSOMES PROTEIN 6"/>
    <property type="match status" value="1"/>
</dbReference>
<sequence length="69" mass="7984">MPSPIRCLDEFGVYRDEVNRSEAMKLLMEAALQSESQLVFITPLTLRYVLEQKGVKFMRLPDPVRNNAQ</sequence>
<evidence type="ECO:0000256" key="8">
    <source>
        <dbReference type="ARBA" id="ARBA00023054"/>
    </source>
</evidence>
<evidence type="ECO:0000256" key="7">
    <source>
        <dbReference type="ARBA" id="ARBA00022840"/>
    </source>
</evidence>
<reference evidence="12 13" key="1">
    <citation type="submission" date="2009-11" db="EMBL/GenBank/DDBJ databases">
        <title>Annotation of Allomyces macrogynus ATCC 38327.</title>
        <authorList>
            <consortium name="The Broad Institute Genome Sequencing Platform"/>
            <person name="Russ C."/>
            <person name="Cuomo C."/>
            <person name="Burger G."/>
            <person name="Gray M.W."/>
            <person name="Holland P.W.H."/>
            <person name="King N."/>
            <person name="Lang F.B.F."/>
            <person name="Roger A.J."/>
            <person name="Ruiz-Trillo I."/>
            <person name="Young S.K."/>
            <person name="Zeng Q."/>
            <person name="Gargeya S."/>
            <person name="Fitzgerald M."/>
            <person name="Haas B."/>
            <person name="Abouelleil A."/>
            <person name="Alvarado L."/>
            <person name="Arachchi H.M."/>
            <person name="Berlin A."/>
            <person name="Chapman S.B."/>
            <person name="Gearin G."/>
            <person name="Goldberg J."/>
            <person name="Griggs A."/>
            <person name="Gujja S."/>
            <person name="Hansen M."/>
            <person name="Heiman D."/>
            <person name="Howarth C."/>
            <person name="Larimer J."/>
            <person name="Lui A."/>
            <person name="MacDonald P.J.P."/>
            <person name="McCowen C."/>
            <person name="Montmayeur A."/>
            <person name="Murphy C."/>
            <person name="Neiman D."/>
            <person name="Pearson M."/>
            <person name="Priest M."/>
            <person name="Roberts A."/>
            <person name="Saif S."/>
            <person name="Shea T."/>
            <person name="Sisk P."/>
            <person name="Stolte C."/>
            <person name="Sykes S."/>
            <person name="Wortman J."/>
            <person name="Nusbaum C."/>
            <person name="Birren B."/>
        </authorList>
    </citation>
    <scope>NUCLEOTIDE SEQUENCE [LARGE SCALE GENOMIC DNA]</scope>
    <source>
        <strain evidence="12 13">ATCC 38327</strain>
    </source>
</reference>
<dbReference type="PANTHER" id="PTHR19306">
    <property type="entry name" value="STRUCTURAL MAINTENANCE OF CHROMOSOMES 5,6 SMC5, SMC6"/>
    <property type="match status" value="1"/>
</dbReference>
<organism evidence="12 13">
    <name type="scientific">Allomyces macrogynus (strain ATCC 38327)</name>
    <name type="common">Allomyces javanicus var. macrogynus</name>
    <dbReference type="NCBI Taxonomy" id="578462"/>
    <lineage>
        <taxon>Eukaryota</taxon>
        <taxon>Fungi</taxon>
        <taxon>Fungi incertae sedis</taxon>
        <taxon>Blastocladiomycota</taxon>
        <taxon>Blastocladiomycetes</taxon>
        <taxon>Blastocladiales</taxon>
        <taxon>Blastocladiaceae</taxon>
        <taxon>Allomyces</taxon>
    </lineage>
</organism>
<keyword evidence="6" id="KW-0227">DNA damage</keyword>
<dbReference type="GO" id="GO:0035861">
    <property type="term" value="C:site of double-strand break"/>
    <property type="evidence" value="ECO:0007669"/>
    <property type="project" value="TreeGrafter"/>
</dbReference>
<protein>
    <recommendedName>
        <fullName evidence="14">RecF/RecN/SMC N-terminal domain-containing protein</fullName>
    </recommendedName>
</protein>
<dbReference type="GO" id="GO:0003684">
    <property type="term" value="F:damaged DNA binding"/>
    <property type="evidence" value="ECO:0007669"/>
    <property type="project" value="TreeGrafter"/>
</dbReference>
<evidence type="ECO:0000256" key="11">
    <source>
        <dbReference type="ARBA" id="ARBA00023242"/>
    </source>
</evidence>
<name>A0A0L0T7N2_ALLM3</name>
<evidence type="ECO:0000313" key="13">
    <source>
        <dbReference type="Proteomes" id="UP000054350"/>
    </source>
</evidence>
<keyword evidence="10" id="KW-0234">DNA repair</keyword>
<dbReference type="EMBL" id="GG745367">
    <property type="protein sequence ID" value="KNE70706.1"/>
    <property type="molecule type" value="Genomic_DNA"/>
</dbReference>
<evidence type="ECO:0000256" key="1">
    <source>
        <dbReference type="ARBA" id="ARBA00004123"/>
    </source>
</evidence>
<keyword evidence="13" id="KW-1185">Reference proteome</keyword>
<dbReference type="AlphaFoldDB" id="A0A0L0T7N2"/>
<reference evidence="13" key="2">
    <citation type="submission" date="2009-11" db="EMBL/GenBank/DDBJ databases">
        <title>The Genome Sequence of Allomyces macrogynus strain ATCC 38327.</title>
        <authorList>
            <consortium name="The Broad Institute Genome Sequencing Platform"/>
            <person name="Russ C."/>
            <person name="Cuomo C."/>
            <person name="Shea T."/>
            <person name="Young S.K."/>
            <person name="Zeng Q."/>
            <person name="Koehrsen M."/>
            <person name="Haas B."/>
            <person name="Borodovsky M."/>
            <person name="Guigo R."/>
            <person name="Alvarado L."/>
            <person name="Berlin A."/>
            <person name="Borenstein D."/>
            <person name="Chen Z."/>
            <person name="Engels R."/>
            <person name="Freedman E."/>
            <person name="Gellesch M."/>
            <person name="Goldberg J."/>
            <person name="Griggs A."/>
            <person name="Gujja S."/>
            <person name="Heiman D."/>
            <person name="Hepburn T."/>
            <person name="Howarth C."/>
            <person name="Jen D."/>
            <person name="Larson L."/>
            <person name="Lewis B."/>
            <person name="Mehta T."/>
            <person name="Park D."/>
            <person name="Pearson M."/>
            <person name="Roberts A."/>
            <person name="Saif S."/>
            <person name="Shenoy N."/>
            <person name="Sisk P."/>
            <person name="Stolte C."/>
            <person name="Sykes S."/>
            <person name="Walk T."/>
            <person name="White J."/>
            <person name="Yandava C."/>
            <person name="Burger G."/>
            <person name="Gray M.W."/>
            <person name="Holland P.W.H."/>
            <person name="King N."/>
            <person name="Lang F.B.F."/>
            <person name="Roger A.J."/>
            <person name="Ruiz-Trillo I."/>
            <person name="Lander E."/>
            <person name="Nusbaum C."/>
        </authorList>
    </citation>
    <scope>NUCLEOTIDE SEQUENCE [LARGE SCALE GENOMIC DNA]</scope>
    <source>
        <strain evidence="13">ATCC 38327</strain>
    </source>
</reference>
<gene>
    <name evidence="12" type="ORF">AMAG_20312</name>
</gene>
<comment type="similarity">
    <text evidence="3">Belongs to the SMC family. SMC6 subfamily.</text>
</comment>
<dbReference type="GO" id="GO:0000724">
    <property type="term" value="P:double-strand break repair via homologous recombination"/>
    <property type="evidence" value="ECO:0007669"/>
    <property type="project" value="TreeGrafter"/>
</dbReference>
<comment type="subcellular location">
    <subcellularLocation>
        <location evidence="2">Chromosome</location>
    </subcellularLocation>
    <subcellularLocation>
        <location evidence="1">Nucleus</location>
    </subcellularLocation>
</comment>
<keyword evidence="8" id="KW-0175">Coiled coil</keyword>
<keyword evidence="4" id="KW-0158">Chromosome</keyword>
<evidence type="ECO:0000256" key="5">
    <source>
        <dbReference type="ARBA" id="ARBA00022741"/>
    </source>
</evidence>
<dbReference type="VEuPathDB" id="FungiDB:AMAG_20312"/>
<evidence type="ECO:0000256" key="10">
    <source>
        <dbReference type="ARBA" id="ARBA00023204"/>
    </source>
</evidence>
<dbReference type="InterPro" id="IPR027417">
    <property type="entry name" value="P-loop_NTPase"/>
</dbReference>
<accession>A0A0L0T7N2</accession>